<reference evidence="1 2" key="2">
    <citation type="submission" date="2017-10" db="EMBL/GenBank/DDBJ databases">
        <title>Genome analyses suggest a sexual origin of heterokaryosis in a supposedly ancient asexual fungus.</title>
        <authorList>
            <person name="Corradi N."/>
            <person name="Sedzielewska K."/>
            <person name="Noel J."/>
            <person name="Charron P."/>
            <person name="Farinelli L."/>
            <person name="Marton T."/>
            <person name="Kruger M."/>
            <person name="Pelin A."/>
            <person name="Brachmann A."/>
            <person name="Corradi N."/>
        </authorList>
    </citation>
    <scope>NUCLEOTIDE SEQUENCE [LARGE SCALE GENOMIC DNA]</scope>
    <source>
        <strain evidence="1 2">A1</strain>
    </source>
</reference>
<dbReference type="VEuPathDB" id="FungiDB:RhiirFUN_015170"/>
<comment type="caution">
    <text evidence="1">The sequence shown here is derived from an EMBL/GenBank/DDBJ whole genome shotgun (WGS) entry which is preliminary data.</text>
</comment>
<evidence type="ECO:0000313" key="1">
    <source>
        <dbReference type="EMBL" id="PKC61773.1"/>
    </source>
</evidence>
<accession>A0A2I1EEB5</accession>
<organism evidence="1 2">
    <name type="scientific">Rhizophagus irregularis</name>
    <dbReference type="NCBI Taxonomy" id="588596"/>
    <lineage>
        <taxon>Eukaryota</taxon>
        <taxon>Fungi</taxon>
        <taxon>Fungi incertae sedis</taxon>
        <taxon>Mucoromycota</taxon>
        <taxon>Glomeromycotina</taxon>
        <taxon>Glomeromycetes</taxon>
        <taxon>Glomerales</taxon>
        <taxon>Glomeraceae</taxon>
        <taxon>Rhizophagus</taxon>
    </lineage>
</organism>
<dbReference type="EMBL" id="LLXH01000940">
    <property type="protein sequence ID" value="PKC61773.1"/>
    <property type="molecule type" value="Genomic_DNA"/>
</dbReference>
<proteinExistence type="predicted"/>
<evidence type="ECO:0000313" key="2">
    <source>
        <dbReference type="Proteomes" id="UP000232688"/>
    </source>
</evidence>
<reference evidence="1 2" key="1">
    <citation type="submission" date="2017-10" db="EMBL/GenBank/DDBJ databases">
        <title>Extensive intraspecific genome diversity in a model arbuscular mycorrhizal fungus.</title>
        <authorList>
            <person name="Chen E.C.H."/>
            <person name="Morin E."/>
            <person name="Baudet D."/>
            <person name="Noel J."/>
            <person name="Ndikumana S."/>
            <person name="Charron P."/>
            <person name="St-Onge C."/>
            <person name="Giorgi J."/>
            <person name="Grigoriev I.V."/>
            <person name="Roux C."/>
            <person name="Martin F.M."/>
            <person name="Corradi N."/>
        </authorList>
    </citation>
    <scope>NUCLEOTIDE SEQUENCE [LARGE SCALE GENOMIC DNA]</scope>
    <source>
        <strain evidence="1 2">A1</strain>
    </source>
</reference>
<dbReference type="OrthoDB" id="2319368at2759"/>
<gene>
    <name evidence="1" type="ORF">RhiirA1_466040</name>
</gene>
<dbReference type="AlphaFoldDB" id="A0A2I1EEB5"/>
<dbReference type="Proteomes" id="UP000232688">
    <property type="component" value="Unassembled WGS sequence"/>
</dbReference>
<dbReference type="VEuPathDB" id="FungiDB:RhiirA1_466040"/>
<dbReference type="VEuPathDB" id="FungiDB:FUN_021353"/>
<name>A0A2I1EEB5_9GLOM</name>
<protein>
    <submittedName>
        <fullName evidence="1">Uncharacterized protein</fullName>
    </submittedName>
</protein>
<sequence>MAHLAKYTNIIDIEQVTKRNINKKNFFDILCIALQKVELTKPTAIQGYVERILPTKEYNNTENFVKDYRSVLKELGVKNEVQLTYLLFILAAVANEYEVSLKNYIEKTIQEQVVQFESTELANDTPVSTIHETEIG</sequence>